<reference evidence="1 3" key="1">
    <citation type="submission" date="2019-08" db="EMBL/GenBank/DDBJ databases">
        <title>In-depth cultivation of the pig gut microbiome towards novel bacterial diversity and tailored functional studies.</title>
        <authorList>
            <person name="Wylensek D."/>
            <person name="Hitch T.C.A."/>
            <person name="Clavel T."/>
        </authorList>
    </citation>
    <scope>NUCLEOTIDE SEQUENCE [LARGE SCALE GENOMIC DNA]</scope>
    <source>
        <strain evidence="1 3">WCA-389-WT-23B</strain>
    </source>
</reference>
<gene>
    <name evidence="1" type="ORF">FYJ45_15755</name>
    <name evidence="2" type="ORF">FYJ45_27295</name>
</gene>
<accession>A0A6N7WGU4</accession>
<dbReference type="Proteomes" id="UP000436047">
    <property type="component" value="Unassembled WGS sequence"/>
</dbReference>
<comment type="caution">
    <text evidence="1">The sequence shown here is derived from an EMBL/GenBank/DDBJ whole genome shotgun (WGS) entry which is preliminary data.</text>
</comment>
<keyword evidence="3" id="KW-1185">Reference proteome</keyword>
<feature type="non-terminal residue" evidence="1">
    <location>
        <position position="1"/>
    </location>
</feature>
<dbReference type="GeneID" id="88505702"/>
<evidence type="ECO:0000313" key="2">
    <source>
        <dbReference type="EMBL" id="MSS91786.1"/>
    </source>
</evidence>
<dbReference type="AlphaFoldDB" id="A0A6N7WGU4"/>
<organism evidence="1 3">
    <name type="scientific">Eisenbergiella porci</name>
    <dbReference type="NCBI Taxonomy" id="2652274"/>
    <lineage>
        <taxon>Bacteria</taxon>
        <taxon>Bacillati</taxon>
        <taxon>Bacillota</taxon>
        <taxon>Clostridia</taxon>
        <taxon>Lachnospirales</taxon>
        <taxon>Lachnospiraceae</taxon>
        <taxon>Eisenbergiella</taxon>
    </lineage>
</organism>
<sequence length="36" mass="4192">KNYSEELGAEICMGKIKDKIWELLGFLLQTAWHGIR</sequence>
<dbReference type="RefSeq" id="WP_268890943.1">
    <property type="nucleotide sequence ID" value="NZ_VUMI01000025.1"/>
</dbReference>
<evidence type="ECO:0000313" key="1">
    <source>
        <dbReference type="EMBL" id="MSS89687.1"/>
    </source>
</evidence>
<evidence type="ECO:0000313" key="3">
    <source>
        <dbReference type="Proteomes" id="UP000436047"/>
    </source>
</evidence>
<proteinExistence type="predicted"/>
<dbReference type="EMBL" id="VUMI01000025">
    <property type="protein sequence ID" value="MSS89687.1"/>
    <property type="molecule type" value="Genomic_DNA"/>
</dbReference>
<protein>
    <submittedName>
        <fullName evidence="1">Uncharacterized protein</fullName>
    </submittedName>
</protein>
<name>A0A6N7WGU4_9FIRM</name>
<dbReference type="InterPro" id="IPR025915">
    <property type="entry name" value="Phage_gp49_66"/>
</dbReference>
<dbReference type="EMBL" id="VUMI01000079">
    <property type="protein sequence ID" value="MSS91786.1"/>
    <property type="molecule type" value="Genomic_DNA"/>
</dbReference>
<dbReference type="Pfam" id="PF13876">
    <property type="entry name" value="Phage_gp49_66"/>
    <property type="match status" value="1"/>
</dbReference>